<evidence type="ECO:0000256" key="1">
    <source>
        <dbReference type="ARBA" id="ARBA00010761"/>
    </source>
</evidence>
<proteinExistence type="inferred from homology"/>
<name>A0AAD8HW20_9APIA</name>
<dbReference type="InterPro" id="IPR001810">
    <property type="entry name" value="F-box_dom"/>
</dbReference>
<comment type="caution">
    <text evidence="6">The sequence shown here is derived from an EMBL/GenBank/DDBJ whole genome shotgun (WGS) entry which is preliminary data.</text>
</comment>
<dbReference type="Pfam" id="PF07650">
    <property type="entry name" value="KH_2"/>
    <property type="match status" value="1"/>
</dbReference>
<reference evidence="6" key="2">
    <citation type="submission" date="2023-05" db="EMBL/GenBank/DDBJ databases">
        <authorList>
            <person name="Schelkunov M.I."/>
        </authorList>
    </citation>
    <scope>NUCLEOTIDE SEQUENCE</scope>
    <source>
        <strain evidence="6">Hsosn_3</strain>
        <tissue evidence="6">Leaf</tissue>
    </source>
</reference>
<dbReference type="InterPro" id="IPR036047">
    <property type="entry name" value="F-box-like_dom_sf"/>
</dbReference>
<accession>A0AAD8HW20</accession>
<evidence type="ECO:0000256" key="4">
    <source>
        <dbReference type="ARBA" id="ARBA00023274"/>
    </source>
</evidence>
<evidence type="ECO:0000313" key="7">
    <source>
        <dbReference type="Proteomes" id="UP001237642"/>
    </source>
</evidence>
<dbReference type="CDD" id="cd02413">
    <property type="entry name" value="KH-II_40S_S3"/>
    <property type="match status" value="1"/>
</dbReference>
<dbReference type="EMBL" id="JAUIZM010000007">
    <property type="protein sequence ID" value="KAK1374529.1"/>
    <property type="molecule type" value="Genomic_DNA"/>
</dbReference>
<comment type="similarity">
    <text evidence="1">Belongs to the universal ribosomal protein uS3 family.</text>
</comment>
<evidence type="ECO:0000259" key="5">
    <source>
        <dbReference type="PROSITE" id="PS50181"/>
    </source>
</evidence>
<dbReference type="GO" id="GO:1990904">
    <property type="term" value="C:ribonucleoprotein complex"/>
    <property type="evidence" value="ECO:0007669"/>
    <property type="project" value="UniProtKB-KW"/>
</dbReference>
<dbReference type="PANTHER" id="PTHR31639">
    <property type="entry name" value="F-BOX PROTEIN-LIKE"/>
    <property type="match status" value="1"/>
</dbReference>
<dbReference type="FunFam" id="3.30.300.20:FF:000006">
    <property type="entry name" value="40S ribosomal protein S3"/>
    <property type="match status" value="1"/>
</dbReference>
<dbReference type="SUPFAM" id="SSF81383">
    <property type="entry name" value="F-box domain"/>
    <property type="match status" value="1"/>
</dbReference>
<dbReference type="Gene3D" id="3.30.300.20">
    <property type="match status" value="1"/>
</dbReference>
<dbReference type="SUPFAM" id="SSF52047">
    <property type="entry name" value="RNI-like"/>
    <property type="match status" value="1"/>
</dbReference>
<organism evidence="6 7">
    <name type="scientific">Heracleum sosnowskyi</name>
    <dbReference type="NCBI Taxonomy" id="360622"/>
    <lineage>
        <taxon>Eukaryota</taxon>
        <taxon>Viridiplantae</taxon>
        <taxon>Streptophyta</taxon>
        <taxon>Embryophyta</taxon>
        <taxon>Tracheophyta</taxon>
        <taxon>Spermatophyta</taxon>
        <taxon>Magnoliopsida</taxon>
        <taxon>eudicotyledons</taxon>
        <taxon>Gunneridae</taxon>
        <taxon>Pentapetalae</taxon>
        <taxon>asterids</taxon>
        <taxon>campanulids</taxon>
        <taxon>Apiales</taxon>
        <taxon>Apiaceae</taxon>
        <taxon>Apioideae</taxon>
        <taxon>apioid superclade</taxon>
        <taxon>Tordylieae</taxon>
        <taxon>Tordyliinae</taxon>
        <taxon>Heracleum</taxon>
    </lineage>
</organism>
<sequence length="521" mass="59526">MASDAKTEGLACVDTVDRISNLPTDLIYLILERLPVHDVARTSVLSKIWASIWGMHPRLKFDDTFFSQLVSRKVSKKDNQTQLSEVSRTISSILLAHSGPILKFILYIPRDLSSLHQCLDMTLWIKYISNNGVRKLKIIYESPSVLYKMPCYLFSCLELTNLKLTNCILQPPLNFGGFCNLISVKLEYVIITADLSFGTQLACGEYEFPLDSIQKVENRVAKKIEDIFDKMPRIRSLDLSGSFLKSLEPGAAGTKRRITTMENLEEMLLLGVEFHDLVQIQYVLLLIKSSPKLQFLNINLEHEVRSSDGMDLLDPMVLSEHMILDRLEMLTIHDMIGSRVEFQFIKLLLASSPLLKLIEHKMHRTVDDPTIKLRISQEVLQIPRASKAARIIWEVEARKTVLDTGADPDCLGGDRLVADGVFLAELNEVLTRELADDEDAGYSSLVVRVTRNRTEIIIRTPNSRNILGERGRRIRELMHVVEKRFKVPKNYFELYVETTGNRILRAIAQAEYLRSRLLVRR</sequence>
<dbReference type="InterPro" id="IPR015946">
    <property type="entry name" value="KH_dom-like_a/b"/>
</dbReference>
<keyword evidence="3" id="KW-0689">Ribosomal protein</keyword>
<dbReference type="PROSITE" id="PS50181">
    <property type="entry name" value="FBOX"/>
    <property type="match status" value="1"/>
</dbReference>
<dbReference type="PANTHER" id="PTHR31639:SF312">
    <property type="entry name" value="CYCLIN-LIKE F-BOX"/>
    <property type="match status" value="1"/>
</dbReference>
<dbReference type="AlphaFoldDB" id="A0AAD8HW20"/>
<protein>
    <recommendedName>
        <fullName evidence="5">F-box domain-containing protein</fullName>
    </recommendedName>
</protein>
<dbReference type="SUPFAM" id="SSF54814">
    <property type="entry name" value="Prokaryotic type KH domain (KH-domain type II)"/>
    <property type="match status" value="1"/>
</dbReference>
<dbReference type="GO" id="GO:0005840">
    <property type="term" value="C:ribosome"/>
    <property type="evidence" value="ECO:0007669"/>
    <property type="project" value="UniProtKB-KW"/>
</dbReference>
<keyword evidence="7" id="KW-1185">Reference proteome</keyword>
<dbReference type="InterPro" id="IPR009019">
    <property type="entry name" value="KH_sf_prok-type"/>
</dbReference>
<dbReference type="GO" id="GO:0003723">
    <property type="term" value="F:RNA binding"/>
    <property type="evidence" value="ECO:0007669"/>
    <property type="project" value="UniProtKB-KW"/>
</dbReference>
<keyword evidence="4" id="KW-0687">Ribonucleoprotein</keyword>
<evidence type="ECO:0000256" key="2">
    <source>
        <dbReference type="ARBA" id="ARBA00022884"/>
    </source>
</evidence>
<dbReference type="Pfam" id="PF00646">
    <property type="entry name" value="F-box"/>
    <property type="match status" value="1"/>
</dbReference>
<reference evidence="6" key="1">
    <citation type="submission" date="2023-02" db="EMBL/GenBank/DDBJ databases">
        <title>Genome of toxic invasive species Heracleum sosnowskyi carries increased number of genes despite the absence of recent whole-genome duplications.</title>
        <authorList>
            <person name="Schelkunov M."/>
            <person name="Shtratnikova V."/>
            <person name="Makarenko M."/>
            <person name="Klepikova A."/>
            <person name="Omelchenko D."/>
            <person name="Novikova G."/>
            <person name="Obukhova E."/>
            <person name="Bogdanov V."/>
            <person name="Penin A."/>
            <person name="Logacheva M."/>
        </authorList>
    </citation>
    <scope>NUCLEOTIDE SEQUENCE</scope>
    <source>
        <strain evidence="6">Hsosn_3</strain>
        <tissue evidence="6">Leaf</tissue>
    </source>
</reference>
<evidence type="ECO:0000313" key="6">
    <source>
        <dbReference type="EMBL" id="KAK1374529.1"/>
    </source>
</evidence>
<evidence type="ECO:0000256" key="3">
    <source>
        <dbReference type="ARBA" id="ARBA00022980"/>
    </source>
</evidence>
<dbReference type="InterPro" id="IPR004044">
    <property type="entry name" value="KH_dom_type_2"/>
</dbReference>
<dbReference type="InterPro" id="IPR032675">
    <property type="entry name" value="LRR_dom_sf"/>
</dbReference>
<gene>
    <name evidence="6" type="ORF">POM88_030722</name>
</gene>
<keyword evidence="2" id="KW-0694">RNA-binding</keyword>
<feature type="domain" description="F-box" evidence="5">
    <location>
        <begin position="16"/>
        <end position="69"/>
    </location>
</feature>
<dbReference type="SMART" id="SM00256">
    <property type="entry name" value="FBOX"/>
    <property type="match status" value="1"/>
</dbReference>
<dbReference type="Gene3D" id="3.80.10.10">
    <property type="entry name" value="Ribonuclease Inhibitor"/>
    <property type="match status" value="1"/>
</dbReference>
<dbReference type="Proteomes" id="UP001237642">
    <property type="component" value="Unassembled WGS sequence"/>
</dbReference>